<accession>A0A0A8ZDM8</accession>
<reference evidence="1" key="2">
    <citation type="journal article" date="2015" name="Data Brief">
        <title>Shoot transcriptome of the giant reed, Arundo donax.</title>
        <authorList>
            <person name="Barrero R.A."/>
            <person name="Guerrero F.D."/>
            <person name="Moolhuijzen P."/>
            <person name="Goolsby J.A."/>
            <person name="Tidwell J."/>
            <person name="Bellgard S.E."/>
            <person name="Bellgard M.I."/>
        </authorList>
    </citation>
    <scope>NUCLEOTIDE SEQUENCE</scope>
    <source>
        <tissue evidence="1">Shoot tissue taken approximately 20 cm above the soil surface</tissue>
    </source>
</reference>
<dbReference type="EMBL" id="GBRH01260979">
    <property type="protein sequence ID" value="JAD36916.1"/>
    <property type="molecule type" value="Transcribed_RNA"/>
</dbReference>
<protein>
    <submittedName>
        <fullName evidence="1">Uncharacterized protein</fullName>
    </submittedName>
</protein>
<organism evidence="1">
    <name type="scientific">Arundo donax</name>
    <name type="common">Giant reed</name>
    <name type="synonym">Donax arundinaceus</name>
    <dbReference type="NCBI Taxonomy" id="35708"/>
    <lineage>
        <taxon>Eukaryota</taxon>
        <taxon>Viridiplantae</taxon>
        <taxon>Streptophyta</taxon>
        <taxon>Embryophyta</taxon>
        <taxon>Tracheophyta</taxon>
        <taxon>Spermatophyta</taxon>
        <taxon>Magnoliopsida</taxon>
        <taxon>Liliopsida</taxon>
        <taxon>Poales</taxon>
        <taxon>Poaceae</taxon>
        <taxon>PACMAD clade</taxon>
        <taxon>Arundinoideae</taxon>
        <taxon>Arundineae</taxon>
        <taxon>Arundo</taxon>
    </lineage>
</organism>
<proteinExistence type="predicted"/>
<evidence type="ECO:0000313" key="1">
    <source>
        <dbReference type="EMBL" id="JAD36916.1"/>
    </source>
</evidence>
<name>A0A0A8ZDM8_ARUDO</name>
<dbReference type="AlphaFoldDB" id="A0A0A8ZDM8"/>
<sequence>MLFYAFALLYVVCLLHFSWNALPLYLYTKEIMMESCVSGTLFTEVIVLIMASVKLVSTATQCGCMLLLGDCLSQ</sequence>
<reference evidence="1" key="1">
    <citation type="submission" date="2014-09" db="EMBL/GenBank/DDBJ databases">
        <authorList>
            <person name="Magalhaes I.L.F."/>
            <person name="Oliveira U."/>
            <person name="Santos F.R."/>
            <person name="Vidigal T.H.D.A."/>
            <person name="Brescovit A.D."/>
            <person name="Santos A.J."/>
        </authorList>
    </citation>
    <scope>NUCLEOTIDE SEQUENCE</scope>
    <source>
        <tissue evidence="1">Shoot tissue taken approximately 20 cm above the soil surface</tissue>
    </source>
</reference>